<sequence length="105" mass="11976">MTPRLALLSAGAVSRLPVLRGLLFRPRCSLRRSLSYQQGQSPEPLTRHYFYYIDHQGQVRRAARGRDRFTSLTAPDQTQVRIVQTRVSSGKARVYCVVTQVLTQD</sequence>
<keyword evidence="2" id="KW-1185">Reference proteome</keyword>
<proteinExistence type="predicted"/>
<accession>A0A8C5PV02</accession>
<dbReference type="InterPro" id="IPR028108">
    <property type="entry name" value="DUF4505"/>
</dbReference>
<evidence type="ECO:0000313" key="2">
    <source>
        <dbReference type="Proteomes" id="UP000694569"/>
    </source>
</evidence>
<dbReference type="OrthoDB" id="10260024at2759"/>
<reference evidence="1" key="1">
    <citation type="submission" date="2025-08" db="UniProtKB">
        <authorList>
            <consortium name="Ensembl"/>
        </authorList>
    </citation>
    <scope>IDENTIFICATION</scope>
</reference>
<protein>
    <submittedName>
        <fullName evidence="1">Uncharacterized protein</fullName>
    </submittedName>
</protein>
<name>A0A8C5PV02_9ANUR</name>
<reference evidence="1" key="2">
    <citation type="submission" date="2025-09" db="UniProtKB">
        <authorList>
            <consortium name="Ensembl"/>
        </authorList>
    </citation>
    <scope>IDENTIFICATION</scope>
</reference>
<organism evidence="1 2">
    <name type="scientific">Leptobrachium leishanense</name>
    <name type="common">Leishan spiny toad</name>
    <dbReference type="NCBI Taxonomy" id="445787"/>
    <lineage>
        <taxon>Eukaryota</taxon>
        <taxon>Metazoa</taxon>
        <taxon>Chordata</taxon>
        <taxon>Craniata</taxon>
        <taxon>Vertebrata</taxon>
        <taxon>Euteleostomi</taxon>
        <taxon>Amphibia</taxon>
        <taxon>Batrachia</taxon>
        <taxon>Anura</taxon>
        <taxon>Pelobatoidea</taxon>
        <taxon>Megophryidae</taxon>
        <taxon>Leptobrachium</taxon>
    </lineage>
</organism>
<dbReference type="AlphaFoldDB" id="A0A8C5PV02"/>
<dbReference type="Pfam" id="PF14956">
    <property type="entry name" value="DUF4505"/>
    <property type="match status" value="1"/>
</dbReference>
<dbReference type="Ensembl" id="ENSLLET00000028999.1">
    <property type="protein sequence ID" value="ENSLLEP00000027909.1"/>
    <property type="gene ID" value="ENSLLEG00000017708.1"/>
</dbReference>
<evidence type="ECO:0000313" key="1">
    <source>
        <dbReference type="Ensembl" id="ENSLLEP00000027909.1"/>
    </source>
</evidence>
<dbReference type="Proteomes" id="UP000694569">
    <property type="component" value="Unplaced"/>
</dbReference>